<evidence type="ECO:0000313" key="1">
    <source>
        <dbReference type="EMBL" id="QNQ08071.1"/>
    </source>
</evidence>
<keyword evidence="2" id="KW-1185">Reference proteome</keyword>
<gene>
    <name evidence="1" type="ORF">H3Z74_14960</name>
</gene>
<reference evidence="1 2" key="1">
    <citation type="submission" date="2020-09" db="EMBL/GenBank/DDBJ databases">
        <title>Sphingomonas sp., a new species isolated from pork steak.</title>
        <authorList>
            <person name="Heidler von Heilborn D."/>
        </authorList>
    </citation>
    <scope>NUCLEOTIDE SEQUENCE [LARGE SCALE GENOMIC DNA]</scope>
    <source>
        <strain evidence="2">S8-3T</strain>
    </source>
</reference>
<dbReference type="Proteomes" id="UP000516148">
    <property type="component" value="Chromosome"/>
</dbReference>
<evidence type="ECO:0008006" key="3">
    <source>
        <dbReference type="Google" id="ProtNLM"/>
    </source>
</evidence>
<dbReference type="KEGG" id="spap:H3Z74_14960"/>
<evidence type="ECO:0000313" key="2">
    <source>
        <dbReference type="Proteomes" id="UP000516148"/>
    </source>
</evidence>
<sequence length="295" mass="30975">MAHQSFGANDDMATIGASVGLGGFNDEADVITVQHLLNACIPTFGLARLVEDGDCGPGTILAIQAYQSKVLGAALPDGRIDPGGRSWAALAAGQCLKPAKPPAPATRSAPLSGAAWWDANQAKYPNSSKLADLASPFREKVIAFTNALKAGGARISVGSTLRSPVRAKLMLYSWEVANGERAPNAVPVIPGCAINWDHGDLAKSKKTAREMVRKFGIVRKPSTGLSLHTMGRAIDMTVSWTGTIVVKDATGVERSLDTPRSGENNTALHAIGATYGVIKFAYLPADPPHWSDNGH</sequence>
<dbReference type="Gene3D" id="3.30.1380.10">
    <property type="match status" value="1"/>
</dbReference>
<dbReference type="InterPro" id="IPR036366">
    <property type="entry name" value="PGBDSf"/>
</dbReference>
<organism evidence="1 2">
    <name type="scientific">Sphingomonas alpina</name>
    <dbReference type="NCBI Taxonomy" id="653931"/>
    <lineage>
        <taxon>Bacteria</taxon>
        <taxon>Pseudomonadati</taxon>
        <taxon>Pseudomonadota</taxon>
        <taxon>Alphaproteobacteria</taxon>
        <taxon>Sphingomonadales</taxon>
        <taxon>Sphingomonadaceae</taxon>
        <taxon>Sphingomonas</taxon>
    </lineage>
</organism>
<dbReference type="AlphaFoldDB" id="A0A7H0LEG8"/>
<proteinExistence type="predicted"/>
<name>A0A7H0LEG8_9SPHN</name>
<dbReference type="EMBL" id="CP061038">
    <property type="protein sequence ID" value="QNQ08071.1"/>
    <property type="molecule type" value="Genomic_DNA"/>
</dbReference>
<dbReference type="InterPro" id="IPR009045">
    <property type="entry name" value="Zn_M74/Hedgehog-like"/>
</dbReference>
<protein>
    <recommendedName>
        <fullName evidence="3">Peptidoglycan-binding protein</fullName>
    </recommendedName>
</protein>
<dbReference type="RefSeq" id="WP_187760402.1">
    <property type="nucleotide sequence ID" value="NZ_CP061038.1"/>
</dbReference>
<accession>A0A7H0LEG8</accession>
<dbReference type="Gene3D" id="1.10.101.10">
    <property type="entry name" value="PGBD-like superfamily/PGBD"/>
    <property type="match status" value="1"/>
</dbReference>